<dbReference type="AlphaFoldDB" id="A0A016W775"/>
<sequence length="80" mass="8976">MASRPVFRDEICNNLLEQIHAQRRVSPLILSIEQARRCCCGRQPAQLGANPAPALKSGYFDRTKSGVFVTSVAFALHYWN</sequence>
<accession>A0A016W775</accession>
<keyword evidence="2" id="KW-1185">Reference proteome</keyword>
<gene>
    <name evidence="1" type="primary">Acey_s1043.g3479</name>
    <name evidence="1" type="ORF">Y032_1043g3479</name>
</gene>
<name>A0A016W775_9BILA</name>
<organism evidence="1 2">
    <name type="scientific">Ancylostoma ceylanicum</name>
    <dbReference type="NCBI Taxonomy" id="53326"/>
    <lineage>
        <taxon>Eukaryota</taxon>
        <taxon>Metazoa</taxon>
        <taxon>Ecdysozoa</taxon>
        <taxon>Nematoda</taxon>
        <taxon>Chromadorea</taxon>
        <taxon>Rhabditida</taxon>
        <taxon>Rhabditina</taxon>
        <taxon>Rhabditomorpha</taxon>
        <taxon>Strongyloidea</taxon>
        <taxon>Ancylostomatidae</taxon>
        <taxon>Ancylostomatinae</taxon>
        <taxon>Ancylostoma</taxon>
    </lineage>
</organism>
<comment type="caution">
    <text evidence="1">The sequence shown here is derived from an EMBL/GenBank/DDBJ whole genome shotgun (WGS) entry which is preliminary data.</text>
</comment>
<evidence type="ECO:0000313" key="1">
    <source>
        <dbReference type="EMBL" id="EYC35485.1"/>
    </source>
</evidence>
<evidence type="ECO:0000313" key="2">
    <source>
        <dbReference type="Proteomes" id="UP000024635"/>
    </source>
</evidence>
<protein>
    <submittedName>
        <fullName evidence="1">Uncharacterized protein</fullName>
    </submittedName>
</protein>
<reference evidence="2" key="1">
    <citation type="journal article" date="2015" name="Nat. Genet.">
        <title>The genome and transcriptome of the zoonotic hookworm Ancylostoma ceylanicum identify infection-specific gene families.</title>
        <authorList>
            <person name="Schwarz E.M."/>
            <person name="Hu Y."/>
            <person name="Antoshechkin I."/>
            <person name="Miller M.M."/>
            <person name="Sternberg P.W."/>
            <person name="Aroian R.V."/>
        </authorList>
    </citation>
    <scope>NUCLEOTIDE SEQUENCE</scope>
    <source>
        <strain evidence="2">HY135</strain>
    </source>
</reference>
<proteinExistence type="predicted"/>
<dbReference type="Proteomes" id="UP000024635">
    <property type="component" value="Unassembled WGS sequence"/>
</dbReference>
<dbReference type="EMBL" id="JARK01000643">
    <property type="protein sequence ID" value="EYC35485.1"/>
    <property type="molecule type" value="Genomic_DNA"/>
</dbReference>